<evidence type="ECO:0000313" key="2">
    <source>
        <dbReference type="EMBL" id="RGS47725.1"/>
    </source>
</evidence>
<dbReference type="Proteomes" id="UP000265489">
    <property type="component" value="Unassembled WGS sequence"/>
</dbReference>
<dbReference type="SMART" id="SM00530">
    <property type="entry name" value="HTH_XRE"/>
    <property type="match status" value="1"/>
</dbReference>
<dbReference type="EMBL" id="QSGD01000017">
    <property type="protein sequence ID" value="RHB06520.1"/>
    <property type="molecule type" value="Genomic_DNA"/>
</dbReference>
<dbReference type="Pfam" id="PF13443">
    <property type="entry name" value="HTH_26"/>
    <property type="match status" value="1"/>
</dbReference>
<dbReference type="Gene3D" id="1.10.260.40">
    <property type="entry name" value="lambda repressor-like DNA-binding domains"/>
    <property type="match status" value="1"/>
</dbReference>
<dbReference type="GeneID" id="66580574"/>
<evidence type="ECO:0000259" key="1">
    <source>
        <dbReference type="PROSITE" id="PS50943"/>
    </source>
</evidence>
<dbReference type="Proteomes" id="UP000284651">
    <property type="component" value="Unassembled WGS sequence"/>
</dbReference>
<evidence type="ECO:0000313" key="3">
    <source>
        <dbReference type="EMBL" id="RGU90348.1"/>
    </source>
</evidence>
<proteinExistence type="predicted"/>
<dbReference type="EMBL" id="QRVM01000010">
    <property type="protein sequence ID" value="RGS47725.1"/>
    <property type="molecule type" value="Genomic_DNA"/>
</dbReference>
<dbReference type="GO" id="GO:0003677">
    <property type="term" value="F:DNA binding"/>
    <property type="evidence" value="ECO:0007669"/>
    <property type="project" value="InterPro"/>
</dbReference>
<dbReference type="AlphaFoldDB" id="A0A395W9R1"/>
<dbReference type="RefSeq" id="WP_118011259.1">
    <property type="nucleotide sequence ID" value="NZ_CALHUJ010000055.1"/>
</dbReference>
<evidence type="ECO:0000313" key="9">
    <source>
        <dbReference type="Proteomes" id="UP000285288"/>
    </source>
</evidence>
<feature type="domain" description="HTH cro/C1-type" evidence="1">
    <location>
        <begin position="15"/>
        <end position="61"/>
    </location>
</feature>
<dbReference type="Proteomes" id="UP000285288">
    <property type="component" value="Unassembled WGS sequence"/>
</dbReference>
<dbReference type="PROSITE" id="PS50943">
    <property type="entry name" value="HTH_CROC1"/>
    <property type="match status" value="1"/>
</dbReference>
<dbReference type="SUPFAM" id="SSF47413">
    <property type="entry name" value="lambda repressor-like DNA-binding domains"/>
    <property type="match status" value="1"/>
</dbReference>
<dbReference type="Proteomes" id="UP000285274">
    <property type="component" value="Unassembled WGS sequence"/>
</dbReference>
<name>A0A395W9R1_9FIRM</name>
<dbReference type="CDD" id="cd00093">
    <property type="entry name" value="HTH_XRE"/>
    <property type="match status" value="1"/>
</dbReference>
<evidence type="ECO:0000313" key="5">
    <source>
        <dbReference type="EMBL" id="RHB06520.1"/>
    </source>
</evidence>
<reference evidence="6 7" key="1">
    <citation type="submission" date="2018-08" db="EMBL/GenBank/DDBJ databases">
        <title>A genome reference for cultivated species of the human gut microbiota.</title>
        <authorList>
            <person name="Zou Y."/>
            <person name="Xue W."/>
            <person name="Luo G."/>
        </authorList>
    </citation>
    <scope>NUCLEOTIDE SEQUENCE [LARGE SCALE GENOMIC DNA]</scope>
    <source>
        <strain evidence="4 7">AF10-31</strain>
        <strain evidence="3 6">AF15-20</strain>
        <strain evidence="2 8">AF22-10AC</strain>
        <strain evidence="5 9">AM42-13AC</strain>
    </source>
</reference>
<dbReference type="EMBL" id="QRYQ01000018">
    <property type="protein sequence ID" value="RGU90348.1"/>
    <property type="molecule type" value="Genomic_DNA"/>
</dbReference>
<evidence type="ECO:0000313" key="8">
    <source>
        <dbReference type="Proteomes" id="UP000285274"/>
    </source>
</evidence>
<dbReference type="InterPro" id="IPR001387">
    <property type="entry name" value="Cro/C1-type_HTH"/>
</dbReference>
<evidence type="ECO:0000313" key="6">
    <source>
        <dbReference type="Proteomes" id="UP000265489"/>
    </source>
</evidence>
<dbReference type="InterPro" id="IPR010982">
    <property type="entry name" value="Lambda_DNA-bd_dom_sf"/>
</dbReference>
<comment type="caution">
    <text evidence="3">The sequence shown here is derived from an EMBL/GenBank/DDBJ whole genome shotgun (WGS) entry which is preliminary data.</text>
</comment>
<protein>
    <submittedName>
        <fullName evidence="3">XRE family transcriptional regulator</fullName>
    </submittedName>
</protein>
<accession>A0A395W9R1</accession>
<organism evidence="3 6">
    <name type="scientific">Holdemanella biformis</name>
    <dbReference type="NCBI Taxonomy" id="1735"/>
    <lineage>
        <taxon>Bacteria</taxon>
        <taxon>Bacillati</taxon>
        <taxon>Bacillota</taxon>
        <taxon>Erysipelotrichia</taxon>
        <taxon>Erysipelotrichales</taxon>
        <taxon>Erysipelotrichaceae</taxon>
        <taxon>Holdemanella</taxon>
    </lineage>
</organism>
<evidence type="ECO:0000313" key="7">
    <source>
        <dbReference type="Proteomes" id="UP000284651"/>
    </source>
</evidence>
<gene>
    <name evidence="5" type="ORF">DW907_05690</name>
    <name evidence="4" type="ORF">DWV56_12405</name>
    <name evidence="3" type="ORF">DWW32_09115</name>
    <name evidence="2" type="ORF">DWX92_03615</name>
</gene>
<evidence type="ECO:0000313" key="4">
    <source>
        <dbReference type="EMBL" id="RGW71750.1"/>
    </source>
</evidence>
<dbReference type="EMBL" id="QSAT01000074">
    <property type="protein sequence ID" value="RGW71750.1"/>
    <property type="molecule type" value="Genomic_DNA"/>
</dbReference>
<sequence length="66" mass="7481">MQISYNKLFKLLIDKGMKKTDLAKEAKLTPATLAKLSKQETVSMDTLIRICDCLDCTFDDVVELIK</sequence>